<evidence type="ECO:0000256" key="4">
    <source>
        <dbReference type="ARBA" id="ARBA00022741"/>
    </source>
</evidence>
<keyword evidence="4 9" id="KW-0547">Nucleotide-binding</keyword>
<evidence type="ECO:0000256" key="3">
    <source>
        <dbReference type="ARBA" id="ARBA00022679"/>
    </source>
</evidence>
<evidence type="ECO:0000313" key="13">
    <source>
        <dbReference type="Proteomes" id="UP000256964"/>
    </source>
</evidence>
<dbReference type="AlphaFoldDB" id="A0A371CRF9"/>
<dbReference type="EMBL" id="KZ857475">
    <property type="protein sequence ID" value="RDX42868.1"/>
    <property type="molecule type" value="Genomic_DNA"/>
</dbReference>
<evidence type="ECO:0000256" key="10">
    <source>
        <dbReference type="SAM" id="MobiDB-lite"/>
    </source>
</evidence>
<protein>
    <recommendedName>
        <fullName evidence="1">non-specific serine/threonine protein kinase</fullName>
        <ecNumber evidence="1">2.7.11.1</ecNumber>
    </recommendedName>
</protein>
<keyword evidence="13" id="KW-1185">Reference proteome</keyword>
<dbReference type="PROSITE" id="PS00107">
    <property type="entry name" value="PROTEIN_KINASE_ATP"/>
    <property type="match status" value="1"/>
</dbReference>
<keyword evidence="3" id="KW-0808">Transferase</keyword>
<proteinExistence type="predicted"/>
<dbReference type="SUPFAM" id="SSF56112">
    <property type="entry name" value="Protein kinase-like (PK-like)"/>
    <property type="match status" value="1"/>
</dbReference>
<evidence type="ECO:0000259" key="11">
    <source>
        <dbReference type="PROSITE" id="PS50011"/>
    </source>
</evidence>
<reference evidence="12 13" key="1">
    <citation type="journal article" date="2018" name="Biotechnol. Biofuels">
        <title>Integrative visual omics of the white-rot fungus Polyporus brumalis exposes the biotechnological potential of its oxidative enzymes for delignifying raw plant biomass.</title>
        <authorList>
            <person name="Miyauchi S."/>
            <person name="Rancon A."/>
            <person name="Drula E."/>
            <person name="Hage H."/>
            <person name="Chaduli D."/>
            <person name="Favel A."/>
            <person name="Grisel S."/>
            <person name="Henrissat B."/>
            <person name="Herpoel-Gimbert I."/>
            <person name="Ruiz-Duenas F.J."/>
            <person name="Chevret D."/>
            <person name="Hainaut M."/>
            <person name="Lin J."/>
            <person name="Wang M."/>
            <person name="Pangilinan J."/>
            <person name="Lipzen A."/>
            <person name="Lesage-Meessen L."/>
            <person name="Navarro D."/>
            <person name="Riley R."/>
            <person name="Grigoriev I.V."/>
            <person name="Zhou S."/>
            <person name="Raouche S."/>
            <person name="Rosso M.N."/>
        </authorList>
    </citation>
    <scope>NUCLEOTIDE SEQUENCE [LARGE SCALE GENOMIC DNA]</scope>
    <source>
        <strain evidence="12 13">BRFM 1820</strain>
    </source>
</reference>
<evidence type="ECO:0000256" key="9">
    <source>
        <dbReference type="PROSITE-ProRule" id="PRU10141"/>
    </source>
</evidence>
<dbReference type="GO" id="GO:0005524">
    <property type="term" value="F:ATP binding"/>
    <property type="evidence" value="ECO:0007669"/>
    <property type="project" value="UniProtKB-UniRule"/>
</dbReference>
<feature type="binding site" evidence="9">
    <location>
        <position position="193"/>
    </location>
    <ligand>
        <name>ATP</name>
        <dbReference type="ChEBI" id="CHEBI:30616"/>
    </ligand>
</feature>
<evidence type="ECO:0000256" key="7">
    <source>
        <dbReference type="ARBA" id="ARBA00047899"/>
    </source>
</evidence>
<feature type="domain" description="Protein kinase" evidence="11">
    <location>
        <begin position="165"/>
        <end position="256"/>
    </location>
</feature>
<sequence length="256" mass="27419">MTSATRNRTYYTLQDDNDFPIRPTFLLPQVDSQDLRSNTDSDGDDFCSRRAHPRCVSQPQSRPSPPTATSDQGASVSNLASSTYAPSGDTFCVQVGADSGDSPRVPPGLGLDDDLATYCTALNLCESSSWPIDEDFAVIGSSGSLQHLTPATQDPNVARLSLSTLSFLGTVGRGGYGKVLLAEAASSTRVAVKVLGKAGLTRDDAQEVKTEVRMLRMLSAMDDSCLGSAFTQRMHAAFQTKEHVFVILVRPLGHLN</sequence>
<evidence type="ECO:0000313" key="12">
    <source>
        <dbReference type="EMBL" id="RDX42868.1"/>
    </source>
</evidence>
<dbReference type="OrthoDB" id="5838361at2759"/>
<dbReference type="PANTHER" id="PTHR24356">
    <property type="entry name" value="SERINE/THREONINE-PROTEIN KINASE"/>
    <property type="match status" value="1"/>
</dbReference>
<keyword evidence="2" id="KW-0723">Serine/threonine-protein kinase</keyword>
<evidence type="ECO:0000256" key="2">
    <source>
        <dbReference type="ARBA" id="ARBA00022527"/>
    </source>
</evidence>
<comment type="catalytic activity">
    <reaction evidence="7">
        <text>L-threonyl-[protein] + ATP = O-phospho-L-threonyl-[protein] + ADP + H(+)</text>
        <dbReference type="Rhea" id="RHEA:46608"/>
        <dbReference type="Rhea" id="RHEA-COMP:11060"/>
        <dbReference type="Rhea" id="RHEA-COMP:11605"/>
        <dbReference type="ChEBI" id="CHEBI:15378"/>
        <dbReference type="ChEBI" id="CHEBI:30013"/>
        <dbReference type="ChEBI" id="CHEBI:30616"/>
        <dbReference type="ChEBI" id="CHEBI:61977"/>
        <dbReference type="ChEBI" id="CHEBI:456216"/>
        <dbReference type="EC" id="2.7.11.1"/>
    </reaction>
</comment>
<feature type="region of interest" description="Disordered" evidence="10">
    <location>
        <begin position="31"/>
        <end position="80"/>
    </location>
</feature>
<dbReference type="Proteomes" id="UP000256964">
    <property type="component" value="Unassembled WGS sequence"/>
</dbReference>
<comment type="catalytic activity">
    <reaction evidence="8">
        <text>L-seryl-[protein] + ATP = O-phospho-L-seryl-[protein] + ADP + H(+)</text>
        <dbReference type="Rhea" id="RHEA:17989"/>
        <dbReference type="Rhea" id="RHEA-COMP:9863"/>
        <dbReference type="Rhea" id="RHEA-COMP:11604"/>
        <dbReference type="ChEBI" id="CHEBI:15378"/>
        <dbReference type="ChEBI" id="CHEBI:29999"/>
        <dbReference type="ChEBI" id="CHEBI:30616"/>
        <dbReference type="ChEBI" id="CHEBI:83421"/>
        <dbReference type="ChEBI" id="CHEBI:456216"/>
        <dbReference type="EC" id="2.7.11.1"/>
    </reaction>
</comment>
<organism evidence="12 13">
    <name type="scientific">Lentinus brumalis</name>
    <dbReference type="NCBI Taxonomy" id="2498619"/>
    <lineage>
        <taxon>Eukaryota</taxon>
        <taxon>Fungi</taxon>
        <taxon>Dikarya</taxon>
        <taxon>Basidiomycota</taxon>
        <taxon>Agaricomycotina</taxon>
        <taxon>Agaricomycetes</taxon>
        <taxon>Polyporales</taxon>
        <taxon>Polyporaceae</taxon>
        <taxon>Lentinus</taxon>
    </lineage>
</organism>
<dbReference type="InterPro" id="IPR000719">
    <property type="entry name" value="Prot_kinase_dom"/>
</dbReference>
<feature type="compositionally biased region" description="Polar residues" evidence="10">
    <location>
        <begin position="57"/>
        <end position="80"/>
    </location>
</feature>
<dbReference type="STRING" id="139420.A0A371CRF9"/>
<dbReference type="EC" id="2.7.11.1" evidence="1"/>
<gene>
    <name evidence="12" type="ORF">OH76DRAFT_1259826</name>
</gene>
<evidence type="ECO:0000256" key="1">
    <source>
        <dbReference type="ARBA" id="ARBA00012513"/>
    </source>
</evidence>
<dbReference type="GO" id="GO:0004674">
    <property type="term" value="F:protein serine/threonine kinase activity"/>
    <property type="evidence" value="ECO:0007669"/>
    <property type="project" value="UniProtKB-KW"/>
</dbReference>
<evidence type="ECO:0000256" key="8">
    <source>
        <dbReference type="ARBA" id="ARBA00048679"/>
    </source>
</evidence>
<keyword evidence="6 9" id="KW-0067">ATP-binding</keyword>
<dbReference type="Gene3D" id="3.30.200.20">
    <property type="entry name" value="Phosphorylase Kinase, domain 1"/>
    <property type="match status" value="1"/>
</dbReference>
<dbReference type="PROSITE" id="PS50011">
    <property type="entry name" value="PROTEIN_KINASE_DOM"/>
    <property type="match status" value="1"/>
</dbReference>
<name>A0A371CRF9_9APHY</name>
<dbReference type="GO" id="GO:0035556">
    <property type="term" value="P:intracellular signal transduction"/>
    <property type="evidence" value="ECO:0007669"/>
    <property type="project" value="TreeGrafter"/>
</dbReference>
<evidence type="ECO:0000256" key="5">
    <source>
        <dbReference type="ARBA" id="ARBA00022777"/>
    </source>
</evidence>
<dbReference type="InterPro" id="IPR050236">
    <property type="entry name" value="Ser_Thr_kinase_AGC"/>
</dbReference>
<accession>A0A371CRF9</accession>
<dbReference type="InterPro" id="IPR017441">
    <property type="entry name" value="Protein_kinase_ATP_BS"/>
</dbReference>
<dbReference type="PANTHER" id="PTHR24356:SF390">
    <property type="entry name" value="PROTEIN KINASE C, BRAIN ISOZYME-RELATED"/>
    <property type="match status" value="1"/>
</dbReference>
<evidence type="ECO:0000256" key="6">
    <source>
        <dbReference type="ARBA" id="ARBA00022840"/>
    </source>
</evidence>
<dbReference type="InterPro" id="IPR011009">
    <property type="entry name" value="Kinase-like_dom_sf"/>
</dbReference>
<keyword evidence="5" id="KW-0418">Kinase</keyword>